<gene>
    <name evidence="3" type="ORF">HOLleu_33870</name>
</gene>
<evidence type="ECO:0000256" key="2">
    <source>
        <dbReference type="SAM" id="MobiDB-lite"/>
    </source>
</evidence>
<evidence type="ECO:0000313" key="3">
    <source>
        <dbReference type="EMBL" id="KAJ8026119.1"/>
    </source>
</evidence>
<dbReference type="Proteomes" id="UP001152320">
    <property type="component" value="Chromosome 17"/>
</dbReference>
<feature type="region of interest" description="Disordered" evidence="2">
    <location>
        <begin position="1"/>
        <end position="111"/>
    </location>
</feature>
<dbReference type="AlphaFoldDB" id="A0A9Q1BI01"/>
<proteinExistence type="inferred from homology"/>
<comment type="caution">
    <text evidence="3">The sequence shown here is derived from an EMBL/GenBank/DDBJ whole genome shotgun (WGS) entry which is preliminary data.</text>
</comment>
<accession>A0A9Q1BI01</accession>
<organism evidence="3 4">
    <name type="scientific">Holothuria leucospilota</name>
    <name type="common">Black long sea cucumber</name>
    <name type="synonym">Mertensiothuria leucospilota</name>
    <dbReference type="NCBI Taxonomy" id="206669"/>
    <lineage>
        <taxon>Eukaryota</taxon>
        <taxon>Metazoa</taxon>
        <taxon>Echinodermata</taxon>
        <taxon>Eleutherozoa</taxon>
        <taxon>Echinozoa</taxon>
        <taxon>Holothuroidea</taxon>
        <taxon>Aspidochirotacea</taxon>
        <taxon>Aspidochirotida</taxon>
        <taxon>Holothuriidae</taxon>
        <taxon>Holothuria</taxon>
    </lineage>
</organism>
<evidence type="ECO:0000256" key="1">
    <source>
        <dbReference type="ARBA" id="ARBA00010984"/>
    </source>
</evidence>
<reference evidence="3" key="1">
    <citation type="submission" date="2021-10" db="EMBL/GenBank/DDBJ databases">
        <title>Tropical sea cucumber genome reveals ecological adaptation and Cuvierian tubules defense mechanism.</title>
        <authorList>
            <person name="Chen T."/>
        </authorList>
    </citation>
    <scope>NUCLEOTIDE SEQUENCE</scope>
    <source>
        <strain evidence="3">Nanhai2018</strain>
        <tissue evidence="3">Muscle</tissue>
    </source>
</reference>
<keyword evidence="4" id="KW-1185">Reference proteome</keyword>
<dbReference type="PANTHER" id="PTHR28567">
    <property type="entry name" value="PROTEIN FAM53A-LIKE ISOFORM X1"/>
    <property type="match status" value="1"/>
</dbReference>
<evidence type="ECO:0000313" key="4">
    <source>
        <dbReference type="Proteomes" id="UP001152320"/>
    </source>
</evidence>
<dbReference type="InterPro" id="IPR029356">
    <property type="entry name" value="FAM53"/>
</dbReference>
<dbReference type="GO" id="GO:0005634">
    <property type="term" value="C:nucleus"/>
    <property type="evidence" value="ECO:0007669"/>
    <property type="project" value="TreeGrafter"/>
</dbReference>
<dbReference type="PANTHER" id="PTHR28567:SF3">
    <property type="entry name" value="PROTEIN FAM53A-LIKE ISOFORM X1"/>
    <property type="match status" value="1"/>
</dbReference>
<dbReference type="EMBL" id="JAIZAY010000017">
    <property type="protein sequence ID" value="KAJ8026119.1"/>
    <property type="molecule type" value="Genomic_DNA"/>
</dbReference>
<sequence>MGKTNVFDAPSVTVNDISPGDRPRSRSHTVGSSAYSIPQNSATASHVTTEDALSVTPPTAPPKKRHCRSMSAGEVTERNRGRGWKPRASKVWRPLHTRSKPDGHQGHSPLSKTACFNYHRLSSHIPSSKNAGVTSTNISEYSTPPDSPVPRPVSATSWDGTVSASAPPFWLERFNTMFRPVISPRTMHNFSSLDDRDRMSESSGSVTSVSSSRSDSLHDMELRNQKVVQRCKSQPCVPVSKRGAKKRRREEEARPKLDFYKMEEVRHFTY</sequence>
<feature type="region of interest" description="Disordered" evidence="2">
    <location>
        <begin position="126"/>
        <end position="159"/>
    </location>
</feature>
<feature type="region of interest" description="Disordered" evidence="2">
    <location>
        <begin position="233"/>
        <end position="254"/>
    </location>
</feature>
<protein>
    <submittedName>
        <fullName evidence="3">Protein FAM53A</fullName>
    </submittedName>
</protein>
<comment type="similarity">
    <text evidence="1">Belongs to the FAM53 family.</text>
</comment>
<dbReference type="Pfam" id="PF15242">
    <property type="entry name" value="FAM53"/>
    <property type="match status" value="1"/>
</dbReference>
<dbReference type="OrthoDB" id="10026856at2759"/>
<feature type="compositionally biased region" description="Basic residues" evidence="2">
    <location>
        <begin position="81"/>
        <end position="98"/>
    </location>
</feature>
<feature type="compositionally biased region" description="Polar residues" evidence="2">
    <location>
        <begin position="28"/>
        <end position="47"/>
    </location>
</feature>
<feature type="compositionally biased region" description="Low complexity" evidence="2">
    <location>
        <begin position="201"/>
        <end position="214"/>
    </location>
</feature>
<feature type="region of interest" description="Disordered" evidence="2">
    <location>
        <begin position="190"/>
        <end position="219"/>
    </location>
</feature>
<name>A0A9Q1BI01_HOLLE</name>
<feature type="compositionally biased region" description="Polar residues" evidence="2">
    <location>
        <begin position="126"/>
        <end position="144"/>
    </location>
</feature>
<dbReference type="GO" id="GO:0006606">
    <property type="term" value="P:protein import into nucleus"/>
    <property type="evidence" value="ECO:0007669"/>
    <property type="project" value="TreeGrafter"/>
</dbReference>